<reference evidence="3" key="2">
    <citation type="submission" date="2017-02" db="EMBL/GenBank/DDBJ databases">
        <title>Sunflower complete genome.</title>
        <authorList>
            <person name="Langlade N."/>
            <person name="Munos S."/>
        </authorList>
    </citation>
    <scope>NUCLEOTIDE SEQUENCE [LARGE SCALE GENOMIC DNA]</scope>
    <source>
        <tissue evidence="3">Leaves</tissue>
    </source>
</reference>
<accession>A0A251UTF6</accession>
<evidence type="ECO:0000256" key="1">
    <source>
        <dbReference type="SAM" id="Phobius"/>
    </source>
</evidence>
<gene>
    <name evidence="3" type="ORF">HannXRQ_Chr05g0160831</name>
    <name evidence="2" type="ORF">HanXRQr2_Chr05g0235321</name>
</gene>
<evidence type="ECO:0000313" key="3">
    <source>
        <dbReference type="EMBL" id="OTG26638.1"/>
    </source>
</evidence>
<evidence type="ECO:0000313" key="2">
    <source>
        <dbReference type="EMBL" id="KAF5807586.1"/>
    </source>
</evidence>
<keyword evidence="1" id="KW-0472">Membrane</keyword>
<keyword evidence="1" id="KW-0812">Transmembrane</keyword>
<dbReference type="EMBL" id="CM007894">
    <property type="protein sequence ID" value="OTG26638.1"/>
    <property type="molecule type" value="Genomic_DNA"/>
</dbReference>
<evidence type="ECO:0000313" key="4">
    <source>
        <dbReference type="Proteomes" id="UP000215914"/>
    </source>
</evidence>
<name>A0A251UTF6_HELAN</name>
<organism evidence="3 4">
    <name type="scientific">Helianthus annuus</name>
    <name type="common">Common sunflower</name>
    <dbReference type="NCBI Taxonomy" id="4232"/>
    <lineage>
        <taxon>Eukaryota</taxon>
        <taxon>Viridiplantae</taxon>
        <taxon>Streptophyta</taxon>
        <taxon>Embryophyta</taxon>
        <taxon>Tracheophyta</taxon>
        <taxon>Spermatophyta</taxon>
        <taxon>Magnoliopsida</taxon>
        <taxon>eudicotyledons</taxon>
        <taxon>Gunneridae</taxon>
        <taxon>Pentapetalae</taxon>
        <taxon>asterids</taxon>
        <taxon>campanulids</taxon>
        <taxon>Asterales</taxon>
        <taxon>Asteraceae</taxon>
        <taxon>Asteroideae</taxon>
        <taxon>Heliantheae alliance</taxon>
        <taxon>Heliantheae</taxon>
        <taxon>Helianthus</taxon>
    </lineage>
</organism>
<keyword evidence="1" id="KW-1133">Transmembrane helix</keyword>
<dbReference type="AlphaFoldDB" id="A0A251UTF6"/>
<sequence>MDQRMEEMKFMGFSSIISHSFKTIFTWKKTFSLITLTLILPLTLIFIAHMQFSYFFYDQIEPNPFQLFLGAFDSYKSYYNQNTTTADDWRSYFLFKFITLAIITILCVLSTACIVYTIASDYTGREVTYTKSMKVVPKVWKRLTLTLLCMYLSLFAYALIASVAIFVCSSVVTQGPGNVFMLIYGIIYIYWFLYLSIILQIASVVSVLESSYGIKAMIKAMDLMNGKRKTALAVSYVLYQFLVCVVYVYMAFVVYNNAGLSPVWRVAIGIICGLLFVVIFLLFVASETVLYLVCKLHHGETIDPTSLSTYLSSYLSDSRPVFRTGEDIQLGRPQNQLVSHV</sequence>
<feature type="transmembrane region" description="Helical" evidence="1">
    <location>
        <begin position="143"/>
        <end position="167"/>
    </location>
</feature>
<dbReference type="Gramene" id="mRNA:HanXRQr2_Chr05g0235321">
    <property type="protein sequence ID" value="CDS:HanXRQr2_Chr05g0235321.1"/>
    <property type="gene ID" value="HanXRQr2_Chr05g0235321"/>
</dbReference>
<protein>
    <recommendedName>
        <fullName evidence="5">Transmembrane protein</fullName>
    </recommendedName>
</protein>
<dbReference type="OMA" id="RMEEMKF"/>
<evidence type="ECO:0008006" key="5">
    <source>
        <dbReference type="Google" id="ProtNLM"/>
    </source>
</evidence>
<keyword evidence="4" id="KW-1185">Reference proteome</keyword>
<feature type="transmembrane region" description="Helical" evidence="1">
    <location>
        <begin position="230"/>
        <end position="252"/>
    </location>
</feature>
<dbReference type="Proteomes" id="UP000215914">
    <property type="component" value="Chromosome 5"/>
</dbReference>
<reference evidence="2 4" key="1">
    <citation type="journal article" date="2017" name="Nature">
        <title>The sunflower genome provides insights into oil metabolism, flowering and Asterid evolution.</title>
        <authorList>
            <person name="Badouin H."/>
            <person name="Gouzy J."/>
            <person name="Grassa C.J."/>
            <person name="Murat F."/>
            <person name="Staton S.E."/>
            <person name="Cottret L."/>
            <person name="Lelandais-Briere C."/>
            <person name="Owens G.L."/>
            <person name="Carrere S."/>
            <person name="Mayjonade B."/>
            <person name="Legrand L."/>
            <person name="Gill N."/>
            <person name="Kane N.C."/>
            <person name="Bowers J.E."/>
            <person name="Hubner S."/>
            <person name="Bellec A."/>
            <person name="Berard A."/>
            <person name="Berges H."/>
            <person name="Blanchet N."/>
            <person name="Boniface M.C."/>
            <person name="Brunel D."/>
            <person name="Catrice O."/>
            <person name="Chaidir N."/>
            <person name="Claudel C."/>
            <person name="Donnadieu C."/>
            <person name="Faraut T."/>
            <person name="Fievet G."/>
            <person name="Helmstetter N."/>
            <person name="King M."/>
            <person name="Knapp S.J."/>
            <person name="Lai Z."/>
            <person name="Le Paslier M.C."/>
            <person name="Lippi Y."/>
            <person name="Lorenzon L."/>
            <person name="Mandel J.R."/>
            <person name="Marage G."/>
            <person name="Marchand G."/>
            <person name="Marquand E."/>
            <person name="Bret-Mestries E."/>
            <person name="Morien E."/>
            <person name="Nambeesan S."/>
            <person name="Nguyen T."/>
            <person name="Pegot-Espagnet P."/>
            <person name="Pouilly N."/>
            <person name="Raftis F."/>
            <person name="Sallet E."/>
            <person name="Schiex T."/>
            <person name="Thomas J."/>
            <person name="Vandecasteele C."/>
            <person name="Vares D."/>
            <person name="Vear F."/>
            <person name="Vautrin S."/>
            <person name="Crespi M."/>
            <person name="Mangin B."/>
            <person name="Burke J.M."/>
            <person name="Salse J."/>
            <person name="Munos S."/>
            <person name="Vincourt P."/>
            <person name="Rieseberg L.H."/>
            <person name="Langlade N.B."/>
        </authorList>
    </citation>
    <scope>NUCLEOTIDE SEQUENCE [LARGE SCALE GENOMIC DNA]</scope>
    <source>
        <strain evidence="4">cv. SF193</strain>
        <tissue evidence="2">Leaves</tissue>
    </source>
</reference>
<reference evidence="2" key="3">
    <citation type="submission" date="2020-06" db="EMBL/GenBank/DDBJ databases">
        <title>Helianthus annuus Genome sequencing and assembly Release 2.</title>
        <authorList>
            <person name="Gouzy J."/>
            <person name="Langlade N."/>
            <person name="Munos S."/>
        </authorList>
    </citation>
    <scope>NUCLEOTIDE SEQUENCE</scope>
    <source>
        <tissue evidence="2">Leaves</tissue>
    </source>
</reference>
<proteinExistence type="predicted"/>
<dbReference type="OrthoDB" id="1908649at2759"/>
<feature type="transmembrane region" description="Helical" evidence="1">
    <location>
        <begin position="179"/>
        <end position="209"/>
    </location>
</feature>
<feature type="transmembrane region" description="Helical" evidence="1">
    <location>
        <begin position="31"/>
        <end position="57"/>
    </location>
</feature>
<dbReference type="PANTHER" id="PTHR33133:SF59">
    <property type="entry name" value="TRANSMEMBRANE PROTEIN"/>
    <property type="match status" value="1"/>
</dbReference>
<feature type="transmembrane region" description="Helical" evidence="1">
    <location>
        <begin position="264"/>
        <end position="285"/>
    </location>
</feature>
<dbReference type="InParanoid" id="A0A251UTF6"/>
<feature type="transmembrane region" description="Helical" evidence="1">
    <location>
        <begin position="97"/>
        <end position="122"/>
    </location>
</feature>
<dbReference type="EMBL" id="MNCJ02000320">
    <property type="protein sequence ID" value="KAF5807586.1"/>
    <property type="molecule type" value="Genomic_DNA"/>
</dbReference>
<dbReference type="GO" id="GO:0016020">
    <property type="term" value="C:membrane"/>
    <property type="evidence" value="ECO:0000318"/>
    <property type="project" value="GO_Central"/>
</dbReference>
<dbReference type="PANTHER" id="PTHR33133">
    <property type="entry name" value="OS08G0107100 PROTEIN-RELATED"/>
    <property type="match status" value="1"/>
</dbReference>